<evidence type="ECO:0000256" key="3">
    <source>
        <dbReference type="ARBA" id="ARBA00022989"/>
    </source>
</evidence>
<evidence type="ECO:0000256" key="1">
    <source>
        <dbReference type="ARBA" id="ARBA00004141"/>
    </source>
</evidence>
<gene>
    <name evidence="7" type="ORF">H9L15_11885</name>
</gene>
<evidence type="ECO:0000256" key="2">
    <source>
        <dbReference type="ARBA" id="ARBA00022692"/>
    </source>
</evidence>
<name>A0ABX6SZB0_9SPHN</name>
<evidence type="ECO:0000259" key="6">
    <source>
        <dbReference type="Pfam" id="PF07298"/>
    </source>
</evidence>
<dbReference type="Proteomes" id="UP000516134">
    <property type="component" value="Chromosome"/>
</dbReference>
<dbReference type="Pfam" id="PF07298">
    <property type="entry name" value="NnrU"/>
    <property type="match status" value="1"/>
</dbReference>
<feature type="domain" description="NnrU" evidence="6">
    <location>
        <begin position="7"/>
        <end position="119"/>
    </location>
</feature>
<evidence type="ECO:0000256" key="5">
    <source>
        <dbReference type="SAM" id="Phobius"/>
    </source>
</evidence>
<evidence type="ECO:0000313" key="8">
    <source>
        <dbReference type="Proteomes" id="UP000516134"/>
    </source>
</evidence>
<protein>
    <recommendedName>
        <fullName evidence="6">NnrU domain-containing protein</fullName>
    </recommendedName>
</protein>
<accession>A0ABX6SZB0</accession>
<organism evidence="7 8">
    <name type="scientific">Sphingomonas daechungensis</name>
    <dbReference type="NCBI Taxonomy" id="1176646"/>
    <lineage>
        <taxon>Bacteria</taxon>
        <taxon>Pseudomonadati</taxon>
        <taxon>Pseudomonadota</taxon>
        <taxon>Alphaproteobacteria</taxon>
        <taxon>Sphingomonadales</taxon>
        <taxon>Sphingomonadaceae</taxon>
        <taxon>Sphingomonas</taxon>
    </lineage>
</organism>
<comment type="subcellular location">
    <subcellularLocation>
        <location evidence="1">Membrane</location>
        <topology evidence="1">Multi-pass membrane protein</topology>
    </subcellularLocation>
</comment>
<dbReference type="InterPro" id="IPR009915">
    <property type="entry name" value="NnrU_dom"/>
</dbReference>
<feature type="transmembrane region" description="Helical" evidence="5">
    <location>
        <begin position="38"/>
        <end position="57"/>
    </location>
</feature>
<dbReference type="EMBL" id="CP060780">
    <property type="protein sequence ID" value="QNP42785.1"/>
    <property type="molecule type" value="Genomic_DNA"/>
</dbReference>
<evidence type="ECO:0000256" key="4">
    <source>
        <dbReference type="ARBA" id="ARBA00023136"/>
    </source>
</evidence>
<sequence>MTPQAGLFLSCIAFVGLHLLWSHPMRSWMVSHLGERGFQLVYSLQSLLFFGLMIYFYHAIGREPPNWQFGAWVWPVGTVLMWLASILFVGSFISNPALPGARLERGRIPGGVFTITRHP</sequence>
<keyword evidence="4 5" id="KW-0472">Membrane</keyword>
<keyword evidence="8" id="KW-1185">Reference proteome</keyword>
<evidence type="ECO:0000313" key="7">
    <source>
        <dbReference type="EMBL" id="QNP42785.1"/>
    </source>
</evidence>
<keyword evidence="3 5" id="KW-1133">Transmembrane helix</keyword>
<keyword evidence="2 5" id="KW-0812">Transmembrane</keyword>
<feature type="transmembrane region" description="Helical" evidence="5">
    <location>
        <begin position="69"/>
        <end position="93"/>
    </location>
</feature>
<reference evidence="7 8" key="1">
    <citation type="submission" date="2020-08" db="EMBL/GenBank/DDBJ databases">
        <title>Genome sequence of Sphingomonas daechungensis KACC 18115T.</title>
        <authorList>
            <person name="Hyun D.-W."/>
            <person name="Bae J.-W."/>
        </authorList>
    </citation>
    <scope>NUCLEOTIDE SEQUENCE [LARGE SCALE GENOMIC DNA]</scope>
    <source>
        <strain evidence="7 8">KACC 18115</strain>
    </source>
</reference>
<proteinExistence type="predicted"/>